<evidence type="ECO:0000256" key="3">
    <source>
        <dbReference type="ARBA" id="ARBA00023125"/>
    </source>
</evidence>
<keyword evidence="7" id="KW-1185">Reference proteome</keyword>
<dbReference type="InterPro" id="IPR005119">
    <property type="entry name" value="LysR_subst-bd"/>
</dbReference>
<dbReference type="Gene3D" id="1.10.10.10">
    <property type="entry name" value="Winged helix-like DNA-binding domain superfamily/Winged helix DNA-binding domain"/>
    <property type="match status" value="1"/>
</dbReference>
<dbReference type="FunFam" id="1.10.10.10:FF:000001">
    <property type="entry name" value="LysR family transcriptional regulator"/>
    <property type="match status" value="1"/>
</dbReference>
<dbReference type="GO" id="GO:0003700">
    <property type="term" value="F:DNA-binding transcription factor activity"/>
    <property type="evidence" value="ECO:0007669"/>
    <property type="project" value="InterPro"/>
</dbReference>
<gene>
    <name evidence="6" type="ORF">BEN30_08530</name>
</gene>
<dbReference type="Pfam" id="PF03466">
    <property type="entry name" value="LysR_substrate"/>
    <property type="match status" value="1"/>
</dbReference>
<organism evidence="6 7">
    <name type="scientific">Magnetovibrio blakemorei</name>
    <dbReference type="NCBI Taxonomy" id="28181"/>
    <lineage>
        <taxon>Bacteria</taxon>
        <taxon>Pseudomonadati</taxon>
        <taxon>Pseudomonadota</taxon>
        <taxon>Alphaproteobacteria</taxon>
        <taxon>Rhodospirillales</taxon>
        <taxon>Magnetovibrionaceae</taxon>
        <taxon>Magnetovibrio</taxon>
    </lineage>
</organism>
<dbReference type="PROSITE" id="PS50931">
    <property type="entry name" value="HTH_LYSR"/>
    <property type="match status" value="1"/>
</dbReference>
<proteinExistence type="inferred from homology"/>
<keyword evidence="4" id="KW-0804">Transcription</keyword>
<sequence>MYLPTLRQLEYLIAVVDLCHFGQAAERCHVTQSTLSAGLSELENLLQAELVERTRRKVQPTPLGLEIAEKARTVLEGARDIAEVATAAGLPLSGRMRMGIIPTIGPFVLPRVLGGLRQAYPDLKLYLTEGQSADVLDQLHRGDLEAAIIALPYDTGNLKTFDLGGDAFWVALPKGHALAKKRSLSPADLPTDELLMLADGHCLRDHALAACSLAGFKHSGEFASTSLYTLAEMVANGLGITFLPEIALNSGMINTQALELRPLKTNGAPRQIALVWRASFRRDLDIAALGAYLRGRMAGLRVKRKI</sequence>
<dbReference type="STRING" id="28181.BEN30_08530"/>
<dbReference type="InterPro" id="IPR036388">
    <property type="entry name" value="WH-like_DNA-bd_sf"/>
</dbReference>
<dbReference type="PANTHER" id="PTHR30346">
    <property type="entry name" value="TRANSCRIPTIONAL DUAL REGULATOR HCAR-RELATED"/>
    <property type="match status" value="1"/>
</dbReference>
<dbReference type="Gene3D" id="3.40.190.10">
    <property type="entry name" value="Periplasmic binding protein-like II"/>
    <property type="match status" value="2"/>
</dbReference>
<feature type="domain" description="HTH lysR-type" evidence="5">
    <location>
        <begin position="4"/>
        <end position="61"/>
    </location>
</feature>
<dbReference type="SUPFAM" id="SSF53850">
    <property type="entry name" value="Periplasmic binding protein-like II"/>
    <property type="match status" value="1"/>
</dbReference>
<dbReference type="Pfam" id="PF00126">
    <property type="entry name" value="HTH_1"/>
    <property type="match status" value="1"/>
</dbReference>
<dbReference type="GO" id="GO:0003677">
    <property type="term" value="F:DNA binding"/>
    <property type="evidence" value="ECO:0007669"/>
    <property type="project" value="UniProtKB-KW"/>
</dbReference>
<dbReference type="EMBL" id="MCGG01000020">
    <property type="protein sequence ID" value="OEJ67764.1"/>
    <property type="molecule type" value="Genomic_DNA"/>
</dbReference>
<keyword evidence="3" id="KW-0238">DNA-binding</keyword>
<dbReference type="CDD" id="cd08411">
    <property type="entry name" value="PBP2_OxyR"/>
    <property type="match status" value="1"/>
</dbReference>
<evidence type="ECO:0000256" key="1">
    <source>
        <dbReference type="ARBA" id="ARBA00009437"/>
    </source>
</evidence>
<dbReference type="InterPro" id="IPR036390">
    <property type="entry name" value="WH_DNA-bd_sf"/>
</dbReference>
<evidence type="ECO:0000259" key="5">
    <source>
        <dbReference type="PROSITE" id="PS50931"/>
    </source>
</evidence>
<dbReference type="PANTHER" id="PTHR30346:SF10">
    <property type="entry name" value="TRANSCRIPTIONAL REGULATOR OF OXIDATIVE STRESS OXYR"/>
    <property type="match status" value="1"/>
</dbReference>
<dbReference type="OrthoDB" id="9775392at2"/>
<dbReference type="InterPro" id="IPR000847">
    <property type="entry name" value="LysR_HTH_N"/>
</dbReference>
<dbReference type="GO" id="GO:0032993">
    <property type="term" value="C:protein-DNA complex"/>
    <property type="evidence" value="ECO:0007669"/>
    <property type="project" value="TreeGrafter"/>
</dbReference>
<evidence type="ECO:0000313" key="6">
    <source>
        <dbReference type="EMBL" id="OEJ67764.1"/>
    </source>
</evidence>
<name>A0A1E5Q8Z3_9PROT</name>
<evidence type="ECO:0000313" key="7">
    <source>
        <dbReference type="Proteomes" id="UP000095347"/>
    </source>
</evidence>
<comment type="caution">
    <text evidence="6">The sequence shown here is derived from an EMBL/GenBank/DDBJ whole genome shotgun (WGS) entry which is preliminary data.</text>
</comment>
<evidence type="ECO:0000256" key="4">
    <source>
        <dbReference type="ARBA" id="ARBA00023163"/>
    </source>
</evidence>
<accession>A0A1E5Q8Z3</accession>
<keyword evidence="2" id="KW-0805">Transcription regulation</keyword>
<evidence type="ECO:0000256" key="2">
    <source>
        <dbReference type="ARBA" id="ARBA00023015"/>
    </source>
</evidence>
<protein>
    <submittedName>
        <fullName evidence="6">LysR family transcriptional regulator</fullName>
    </submittedName>
</protein>
<comment type="similarity">
    <text evidence="1">Belongs to the LysR transcriptional regulatory family.</text>
</comment>
<dbReference type="Proteomes" id="UP000095347">
    <property type="component" value="Unassembled WGS sequence"/>
</dbReference>
<dbReference type="AlphaFoldDB" id="A0A1E5Q8Z3"/>
<dbReference type="SUPFAM" id="SSF46785">
    <property type="entry name" value="Winged helix' DNA-binding domain"/>
    <property type="match status" value="1"/>
</dbReference>
<dbReference type="RefSeq" id="WP_069957624.1">
    <property type="nucleotide sequence ID" value="NZ_MCGG01000020.1"/>
</dbReference>
<reference evidence="7" key="1">
    <citation type="submission" date="2016-07" db="EMBL/GenBank/DDBJ databases">
        <authorList>
            <person name="Florea S."/>
            <person name="Webb J.S."/>
            <person name="Jaromczyk J."/>
            <person name="Schardl C.L."/>
        </authorList>
    </citation>
    <scope>NUCLEOTIDE SEQUENCE [LARGE SCALE GENOMIC DNA]</scope>
    <source>
        <strain evidence="7">MV-1</strain>
    </source>
</reference>